<feature type="non-terminal residue" evidence="3">
    <location>
        <position position="280"/>
    </location>
</feature>
<dbReference type="Gene3D" id="3.80.10.10">
    <property type="entry name" value="Ribonuclease Inhibitor"/>
    <property type="match status" value="1"/>
</dbReference>
<dbReference type="EMBL" id="GECZ01029858">
    <property type="protein sequence ID" value="JAS39911.1"/>
    <property type="molecule type" value="Transcribed_RNA"/>
</dbReference>
<dbReference type="PANTHER" id="PTHR24373:SF275">
    <property type="entry name" value="TIR DOMAIN-CONTAINING PROTEIN"/>
    <property type="match status" value="1"/>
</dbReference>
<proteinExistence type="predicted"/>
<dbReference type="PRINTS" id="PR00019">
    <property type="entry name" value="LEURICHRPT"/>
</dbReference>
<dbReference type="Pfam" id="PF00560">
    <property type="entry name" value="LRR_1"/>
    <property type="match status" value="1"/>
</dbReference>
<name>A0A1B6EPQ9_9HEMI</name>
<accession>A0A1B6EPQ9</accession>
<dbReference type="AlphaFoldDB" id="A0A1B6EPQ9"/>
<evidence type="ECO:0000256" key="2">
    <source>
        <dbReference type="SAM" id="SignalP"/>
    </source>
</evidence>
<protein>
    <submittedName>
        <fullName evidence="3">Uncharacterized protein</fullName>
    </submittedName>
</protein>
<feature type="signal peptide" evidence="2">
    <location>
        <begin position="1"/>
        <end position="19"/>
    </location>
</feature>
<reference evidence="3" key="1">
    <citation type="submission" date="2015-11" db="EMBL/GenBank/DDBJ databases">
        <title>De novo transcriptome assembly of four potential Pierce s Disease insect vectors from Arizona vineyards.</title>
        <authorList>
            <person name="Tassone E.E."/>
        </authorList>
    </citation>
    <scope>NUCLEOTIDE SEQUENCE</scope>
</reference>
<dbReference type="InterPro" id="IPR001611">
    <property type="entry name" value="Leu-rich_rpt"/>
</dbReference>
<keyword evidence="1 2" id="KW-0732">Signal</keyword>
<dbReference type="SUPFAM" id="SSF52047">
    <property type="entry name" value="RNI-like"/>
    <property type="match status" value="1"/>
</dbReference>
<sequence length="280" mass="32111">MAYFVLITILLTLSYEGSAVDIQCPEEGCGNLTIYLGPRWGSKVIVLSHHEGNQESVTQNLTSTAVEHNINIQPQPISSNTTAAPKVPDIYRLSWRFGNPTTRNWRSFTTTTTTTSTAAPGVADIYKNHERFGNPTPRNWFRRWTTTTSKPITVSQYDLGYWSILNLTYMRITGDGVKELLSGLTEKDRIQLERLDLSHNNITYLPEFTFPLESERHLSELNLDHNPMRYFSQDTAFEVSRLRSLKRLNMSHCELRYFDSPYIPTLQSLDLSYNHLQSVP</sequence>
<dbReference type="Pfam" id="PF13516">
    <property type="entry name" value="LRR_6"/>
    <property type="match status" value="1"/>
</dbReference>
<evidence type="ECO:0000256" key="1">
    <source>
        <dbReference type="ARBA" id="ARBA00022729"/>
    </source>
</evidence>
<dbReference type="InterPro" id="IPR032675">
    <property type="entry name" value="LRR_dom_sf"/>
</dbReference>
<dbReference type="PROSITE" id="PS51450">
    <property type="entry name" value="LRR"/>
    <property type="match status" value="2"/>
</dbReference>
<dbReference type="InterPro" id="IPR050328">
    <property type="entry name" value="Dev_Immune_Receptor"/>
</dbReference>
<organism evidence="3">
    <name type="scientific">Cuerna arida</name>
    <dbReference type="NCBI Taxonomy" id="1464854"/>
    <lineage>
        <taxon>Eukaryota</taxon>
        <taxon>Metazoa</taxon>
        <taxon>Ecdysozoa</taxon>
        <taxon>Arthropoda</taxon>
        <taxon>Hexapoda</taxon>
        <taxon>Insecta</taxon>
        <taxon>Pterygota</taxon>
        <taxon>Neoptera</taxon>
        <taxon>Paraneoptera</taxon>
        <taxon>Hemiptera</taxon>
        <taxon>Auchenorrhyncha</taxon>
        <taxon>Membracoidea</taxon>
        <taxon>Cicadellidae</taxon>
        <taxon>Cicadellinae</taxon>
        <taxon>Proconiini</taxon>
        <taxon>Cuerna</taxon>
    </lineage>
</organism>
<dbReference type="PANTHER" id="PTHR24373">
    <property type="entry name" value="SLIT RELATED LEUCINE-RICH REPEAT NEURONAL PROTEIN"/>
    <property type="match status" value="1"/>
</dbReference>
<evidence type="ECO:0000313" key="3">
    <source>
        <dbReference type="EMBL" id="JAS39911.1"/>
    </source>
</evidence>
<gene>
    <name evidence="3" type="ORF">g.32602</name>
</gene>
<feature type="chain" id="PRO_5008582274" evidence="2">
    <location>
        <begin position="20"/>
        <end position="280"/>
    </location>
</feature>